<organism evidence="2 3">
    <name type="scientific">Microtetraspora glauca</name>
    <dbReference type="NCBI Taxonomy" id="1996"/>
    <lineage>
        <taxon>Bacteria</taxon>
        <taxon>Bacillati</taxon>
        <taxon>Actinomycetota</taxon>
        <taxon>Actinomycetes</taxon>
        <taxon>Streptosporangiales</taxon>
        <taxon>Streptosporangiaceae</taxon>
        <taxon>Microtetraspora</taxon>
    </lineage>
</organism>
<sequence length="235" mass="23701">MSDASRKRDLLVVLLSLNSGATDAIGLLLLGGAFTSVMTGNMVLLGVSGAQGDGSLALHAGTAIICFVIGCAVGHRLAGSARPDDPVWPAQISRALTVEFAVLVLYAAFWMFAGGEVSEAGALGLLALNACALGIQSSSVQRFGVPGLSTTYLTGTLTTLVMRLTAGKPLRDVQLSALLLLGLIGGAALGGLLALRAPVVAPLLQLACVGTVLLASRFLTPTRTSATATTAEVTG</sequence>
<dbReference type="EMBL" id="JBFALK010000021">
    <property type="protein sequence ID" value="MEV0973261.1"/>
    <property type="molecule type" value="Genomic_DNA"/>
</dbReference>
<protein>
    <submittedName>
        <fullName evidence="2">YoaK family protein</fullName>
    </submittedName>
</protein>
<keyword evidence="1" id="KW-1133">Transmembrane helix</keyword>
<evidence type="ECO:0000313" key="2">
    <source>
        <dbReference type="EMBL" id="MEV0973261.1"/>
    </source>
</evidence>
<name>A0ABV3GPB8_MICGL</name>
<keyword evidence="1" id="KW-0812">Transmembrane</keyword>
<feature type="transmembrane region" description="Helical" evidence="1">
    <location>
        <begin position="143"/>
        <end position="161"/>
    </location>
</feature>
<comment type="caution">
    <text evidence="2">The sequence shown here is derived from an EMBL/GenBank/DDBJ whole genome shotgun (WGS) entry which is preliminary data.</text>
</comment>
<feature type="transmembrane region" description="Helical" evidence="1">
    <location>
        <begin position="56"/>
        <end position="75"/>
    </location>
</feature>
<dbReference type="PANTHER" id="PTHR37314:SF4">
    <property type="entry name" value="UPF0700 TRANSMEMBRANE PROTEIN YOAK"/>
    <property type="match status" value="1"/>
</dbReference>
<dbReference type="Proteomes" id="UP001551675">
    <property type="component" value="Unassembled WGS sequence"/>
</dbReference>
<accession>A0ABV3GPB8</accession>
<dbReference type="PANTHER" id="PTHR37314">
    <property type="entry name" value="SLR0142 PROTEIN"/>
    <property type="match status" value="1"/>
</dbReference>
<evidence type="ECO:0000256" key="1">
    <source>
        <dbReference type="SAM" id="Phobius"/>
    </source>
</evidence>
<feature type="transmembrane region" description="Helical" evidence="1">
    <location>
        <begin position="24"/>
        <end position="44"/>
    </location>
</feature>
<dbReference type="RefSeq" id="WP_061259441.1">
    <property type="nucleotide sequence ID" value="NZ_JBFALK010000021.1"/>
</dbReference>
<proteinExistence type="predicted"/>
<feature type="transmembrane region" description="Helical" evidence="1">
    <location>
        <begin position="173"/>
        <end position="193"/>
    </location>
</feature>
<keyword evidence="1" id="KW-0472">Membrane</keyword>
<reference evidence="2 3" key="1">
    <citation type="submission" date="2024-06" db="EMBL/GenBank/DDBJ databases">
        <title>The Natural Products Discovery Center: Release of the First 8490 Sequenced Strains for Exploring Actinobacteria Biosynthetic Diversity.</title>
        <authorList>
            <person name="Kalkreuter E."/>
            <person name="Kautsar S.A."/>
            <person name="Yang D."/>
            <person name="Bader C.D."/>
            <person name="Teijaro C.N."/>
            <person name="Fluegel L."/>
            <person name="Davis C.M."/>
            <person name="Simpson J.R."/>
            <person name="Lauterbach L."/>
            <person name="Steele A.D."/>
            <person name="Gui C."/>
            <person name="Meng S."/>
            <person name="Li G."/>
            <person name="Viehrig K."/>
            <person name="Ye F."/>
            <person name="Su P."/>
            <person name="Kiefer A.F."/>
            <person name="Nichols A."/>
            <person name="Cepeda A.J."/>
            <person name="Yan W."/>
            <person name="Fan B."/>
            <person name="Jiang Y."/>
            <person name="Adhikari A."/>
            <person name="Zheng C.-J."/>
            <person name="Schuster L."/>
            <person name="Cowan T.M."/>
            <person name="Smanski M.J."/>
            <person name="Chevrette M.G."/>
            <person name="De Carvalho L.P.S."/>
            <person name="Shen B."/>
        </authorList>
    </citation>
    <scope>NUCLEOTIDE SEQUENCE [LARGE SCALE GENOMIC DNA]</scope>
    <source>
        <strain evidence="2 3">NPDC050100</strain>
    </source>
</reference>
<evidence type="ECO:0000313" key="3">
    <source>
        <dbReference type="Proteomes" id="UP001551675"/>
    </source>
</evidence>
<dbReference type="InterPro" id="IPR010699">
    <property type="entry name" value="DUF1275"/>
</dbReference>
<dbReference type="Pfam" id="PF06912">
    <property type="entry name" value="DUF1275"/>
    <property type="match status" value="1"/>
</dbReference>
<gene>
    <name evidence="2" type="ORF">AB0I59_32060</name>
</gene>
<feature type="transmembrane region" description="Helical" evidence="1">
    <location>
        <begin position="199"/>
        <end position="219"/>
    </location>
</feature>
<feature type="transmembrane region" description="Helical" evidence="1">
    <location>
        <begin position="95"/>
        <end position="113"/>
    </location>
</feature>
<keyword evidence="3" id="KW-1185">Reference proteome</keyword>